<proteinExistence type="predicted"/>
<evidence type="ECO:0000313" key="1">
    <source>
        <dbReference type="EMBL" id="MFD0857296.1"/>
    </source>
</evidence>
<dbReference type="EMBL" id="JBHTIR010004400">
    <property type="protein sequence ID" value="MFD0857296.1"/>
    <property type="molecule type" value="Genomic_DNA"/>
</dbReference>
<gene>
    <name evidence="1" type="ORF">ACFQ07_34150</name>
</gene>
<organism evidence="1 2">
    <name type="scientific">Actinomadura adrarensis</name>
    <dbReference type="NCBI Taxonomy" id="1819600"/>
    <lineage>
        <taxon>Bacteria</taxon>
        <taxon>Bacillati</taxon>
        <taxon>Actinomycetota</taxon>
        <taxon>Actinomycetes</taxon>
        <taxon>Streptosporangiales</taxon>
        <taxon>Thermomonosporaceae</taxon>
        <taxon>Actinomadura</taxon>
    </lineage>
</organism>
<comment type="caution">
    <text evidence="1">The sequence shown here is derived from an EMBL/GenBank/DDBJ whole genome shotgun (WGS) entry which is preliminary data.</text>
</comment>
<keyword evidence="2" id="KW-1185">Reference proteome</keyword>
<reference evidence="2" key="1">
    <citation type="journal article" date="2019" name="Int. J. Syst. Evol. Microbiol.">
        <title>The Global Catalogue of Microorganisms (GCM) 10K type strain sequencing project: providing services to taxonomists for standard genome sequencing and annotation.</title>
        <authorList>
            <consortium name="The Broad Institute Genomics Platform"/>
            <consortium name="The Broad Institute Genome Sequencing Center for Infectious Disease"/>
            <person name="Wu L."/>
            <person name="Ma J."/>
        </authorList>
    </citation>
    <scope>NUCLEOTIDE SEQUENCE [LARGE SCALE GENOMIC DNA]</scope>
    <source>
        <strain evidence="2">JCM 31696</strain>
    </source>
</reference>
<accession>A0ABW3CV09</accession>
<name>A0ABW3CV09_9ACTN</name>
<sequence length="111" mass="12161">MADTLAPSWPLRLDEDQLTVSTPTVNSVIGLTLDAADYPNTDTWFTHWTDEPRPCHQVALHPGHLARLAKLRAEEPGVPLRLQLGETATKPVAFRMGARLAGVLMPVRLTG</sequence>
<dbReference type="Proteomes" id="UP001597083">
    <property type="component" value="Unassembled WGS sequence"/>
</dbReference>
<evidence type="ECO:0000313" key="2">
    <source>
        <dbReference type="Proteomes" id="UP001597083"/>
    </source>
</evidence>
<protein>
    <submittedName>
        <fullName evidence="1">Uncharacterized protein</fullName>
    </submittedName>
</protein>